<dbReference type="InterPro" id="IPR011025">
    <property type="entry name" value="GproteinA_insert"/>
</dbReference>
<name>A0A9P6JL07_9AGAR</name>
<sequence length="456" mass="51398">MRNTASLMGVWNGSSVDIPQKGRKSRQDQKAEAKRISDLIDEQLKMTVPKVKVPARVLVLGQSDVAKFTAIQNFCRHYAPAFLEGETAKWRLKSQLNATRSIISVIETLQAEIDDEDEYSRPVAQPTLTEEISAQTTRESENIIGSSADQMVVESILPNSVMEHYGTLRASAESLRQLASHLQYRNVASLSFENGPPNGDVVTFKKLEVLQECLEAVKALWSCEIVKELMTTVGHRQLDESAIYCLDNLDRISQHYFEPTNEDMLRACQRNASIQEYRVKLEPSCETNASNAASECFFYDIGGMRRLRKVWMTYLDNLDAVVFLASMSCFDEHLTDQPSVNRLEDTLNLWSSISRSNLLDQAQTFLFLTDTELLEKKLDAGILFKKFIPSYENENLLNDAPSVIKYLRAAFRKSGPRIGRSPKLHIFEIPDSNSDVISITIKEHILDATTQSAVSA</sequence>
<dbReference type="GO" id="GO:0031683">
    <property type="term" value="F:G-protein beta/gamma-subunit complex binding"/>
    <property type="evidence" value="ECO:0007669"/>
    <property type="project" value="InterPro"/>
</dbReference>
<dbReference type="Proteomes" id="UP000807306">
    <property type="component" value="Unassembled WGS sequence"/>
</dbReference>
<dbReference type="GO" id="GO:0046872">
    <property type="term" value="F:metal ion binding"/>
    <property type="evidence" value="ECO:0007669"/>
    <property type="project" value="UniProtKB-KW"/>
</dbReference>
<dbReference type="Gene3D" id="1.10.400.10">
    <property type="entry name" value="GI Alpha 1, domain 2-like"/>
    <property type="match status" value="1"/>
</dbReference>
<dbReference type="GO" id="GO:0005525">
    <property type="term" value="F:GTP binding"/>
    <property type="evidence" value="ECO:0007669"/>
    <property type="project" value="UniProtKB-KW"/>
</dbReference>
<keyword evidence="2" id="KW-0547">Nucleotide-binding</keyword>
<dbReference type="PANTHER" id="PTHR10218">
    <property type="entry name" value="GTP-BINDING PROTEIN ALPHA SUBUNIT"/>
    <property type="match status" value="1"/>
</dbReference>
<dbReference type="PROSITE" id="PS51882">
    <property type="entry name" value="G_ALPHA"/>
    <property type="match status" value="1"/>
</dbReference>
<reference evidence="6" key="1">
    <citation type="submission" date="2020-11" db="EMBL/GenBank/DDBJ databases">
        <authorList>
            <consortium name="DOE Joint Genome Institute"/>
            <person name="Ahrendt S."/>
            <person name="Riley R."/>
            <person name="Andreopoulos W."/>
            <person name="Labutti K."/>
            <person name="Pangilinan J."/>
            <person name="Ruiz-Duenas F.J."/>
            <person name="Barrasa J.M."/>
            <person name="Sanchez-Garcia M."/>
            <person name="Camarero S."/>
            <person name="Miyauchi S."/>
            <person name="Serrano A."/>
            <person name="Linde D."/>
            <person name="Babiker R."/>
            <person name="Drula E."/>
            <person name="Ayuso-Fernandez I."/>
            <person name="Pacheco R."/>
            <person name="Padilla G."/>
            <person name="Ferreira P."/>
            <person name="Barriuso J."/>
            <person name="Kellner H."/>
            <person name="Castanera R."/>
            <person name="Alfaro M."/>
            <person name="Ramirez L."/>
            <person name="Pisabarro A.G."/>
            <person name="Kuo A."/>
            <person name="Tritt A."/>
            <person name="Lipzen A."/>
            <person name="He G."/>
            <person name="Yan M."/>
            <person name="Ng V."/>
            <person name="Cullen D."/>
            <person name="Martin F."/>
            <person name="Rosso M.-N."/>
            <person name="Henrissat B."/>
            <person name="Hibbett D."/>
            <person name="Martinez A.T."/>
            <person name="Grigoriev I.V."/>
        </authorList>
    </citation>
    <scope>NUCLEOTIDE SEQUENCE</scope>
    <source>
        <strain evidence="6">CBS 506.95</strain>
    </source>
</reference>
<dbReference type="InterPro" id="IPR027417">
    <property type="entry name" value="P-loop_NTPase"/>
</dbReference>
<protein>
    <submittedName>
        <fullName evidence="6">Guanine nucleotide binding protein, alpha subunit</fullName>
    </submittedName>
</protein>
<dbReference type="GO" id="GO:0005834">
    <property type="term" value="C:heterotrimeric G-protein complex"/>
    <property type="evidence" value="ECO:0007669"/>
    <property type="project" value="TreeGrafter"/>
</dbReference>
<dbReference type="OrthoDB" id="5817230at2759"/>
<dbReference type="GO" id="GO:0001664">
    <property type="term" value="F:G protein-coupled receptor binding"/>
    <property type="evidence" value="ECO:0007669"/>
    <property type="project" value="TreeGrafter"/>
</dbReference>
<dbReference type="EMBL" id="MU157899">
    <property type="protein sequence ID" value="KAF9524433.1"/>
    <property type="molecule type" value="Genomic_DNA"/>
</dbReference>
<dbReference type="SUPFAM" id="SSF52540">
    <property type="entry name" value="P-loop containing nucleoside triphosphate hydrolases"/>
    <property type="match status" value="1"/>
</dbReference>
<dbReference type="FunFam" id="3.40.50.300:FF:000692">
    <property type="entry name" value="Guanine nucleotide-binding protein subunit alpha"/>
    <property type="match status" value="1"/>
</dbReference>
<gene>
    <name evidence="6" type="ORF">CPB83DRAFT_861359</name>
</gene>
<proteinExistence type="predicted"/>
<dbReference type="AlphaFoldDB" id="A0A9P6JL07"/>
<dbReference type="GO" id="GO:0005737">
    <property type="term" value="C:cytoplasm"/>
    <property type="evidence" value="ECO:0007669"/>
    <property type="project" value="TreeGrafter"/>
</dbReference>
<evidence type="ECO:0000256" key="1">
    <source>
        <dbReference type="ARBA" id="ARBA00022723"/>
    </source>
</evidence>
<dbReference type="GO" id="GO:0007188">
    <property type="term" value="P:adenylate cyclase-modulating G protein-coupled receptor signaling pathway"/>
    <property type="evidence" value="ECO:0007669"/>
    <property type="project" value="TreeGrafter"/>
</dbReference>
<keyword evidence="1" id="KW-0479">Metal-binding</keyword>
<dbReference type="PANTHER" id="PTHR10218:SF360">
    <property type="entry name" value="GUANINE NUCLEOTIDE-BINDING PROTEIN SUBUNIT ALPHA HOMOLOG"/>
    <property type="match status" value="1"/>
</dbReference>
<evidence type="ECO:0000256" key="3">
    <source>
        <dbReference type="ARBA" id="ARBA00023134"/>
    </source>
</evidence>
<dbReference type="SUPFAM" id="SSF47895">
    <property type="entry name" value="Transducin (alpha subunit), insertion domain"/>
    <property type="match status" value="1"/>
</dbReference>
<dbReference type="PRINTS" id="PR00318">
    <property type="entry name" value="GPROTEINA"/>
</dbReference>
<comment type="caution">
    <text evidence="6">The sequence shown here is derived from an EMBL/GenBank/DDBJ whole genome shotgun (WGS) entry which is preliminary data.</text>
</comment>
<evidence type="ECO:0000256" key="5">
    <source>
        <dbReference type="SAM" id="MobiDB-lite"/>
    </source>
</evidence>
<evidence type="ECO:0000256" key="2">
    <source>
        <dbReference type="ARBA" id="ARBA00022741"/>
    </source>
</evidence>
<keyword evidence="7" id="KW-1185">Reference proteome</keyword>
<dbReference type="Pfam" id="PF00503">
    <property type="entry name" value="G-alpha"/>
    <property type="match status" value="1"/>
</dbReference>
<keyword evidence="4" id="KW-0807">Transducer</keyword>
<organism evidence="6 7">
    <name type="scientific">Crepidotus variabilis</name>
    <dbReference type="NCBI Taxonomy" id="179855"/>
    <lineage>
        <taxon>Eukaryota</taxon>
        <taxon>Fungi</taxon>
        <taxon>Dikarya</taxon>
        <taxon>Basidiomycota</taxon>
        <taxon>Agaricomycotina</taxon>
        <taxon>Agaricomycetes</taxon>
        <taxon>Agaricomycetidae</taxon>
        <taxon>Agaricales</taxon>
        <taxon>Agaricineae</taxon>
        <taxon>Crepidotaceae</taxon>
        <taxon>Crepidotus</taxon>
    </lineage>
</organism>
<dbReference type="GO" id="GO:0003924">
    <property type="term" value="F:GTPase activity"/>
    <property type="evidence" value="ECO:0007669"/>
    <property type="project" value="InterPro"/>
</dbReference>
<accession>A0A9P6JL07</accession>
<keyword evidence="3" id="KW-0342">GTP-binding</keyword>
<dbReference type="SMART" id="SM00275">
    <property type="entry name" value="G_alpha"/>
    <property type="match status" value="1"/>
</dbReference>
<feature type="compositionally biased region" description="Polar residues" evidence="5">
    <location>
        <begin position="1"/>
        <end position="17"/>
    </location>
</feature>
<evidence type="ECO:0000313" key="7">
    <source>
        <dbReference type="Proteomes" id="UP000807306"/>
    </source>
</evidence>
<dbReference type="InterPro" id="IPR001019">
    <property type="entry name" value="Gprotein_alpha_su"/>
</dbReference>
<feature type="region of interest" description="Disordered" evidence="5">
    <location>
        <begin position="1"/>
        <end position="32"/>
    </location>
</feature>
<evidence type="ECO:0000256" key="4">
    <source>
        <dbReference type="ARBA" id="ARBA00023224"/>
    </source>
</evidence>
<evidence type="ECO:0000313" key="6">
    <source>
        <dbReference type="EMBL" id="KAF9524433.1"/>
    </source>
</evidence>
<dbReference type="Gene3D" id="3.40.50.300">
    <property type="entry name" value="P-loop containing nucleotide triphosphate hydrolases"/>
    <property type="match status" value="1"/>
</dbReference>